<sequence length="215" mass="25473">MMKILTCFKQNLNFEYLYNMKNSLLLSIVFFASTITLLGQRLDSEKIYDEFETCIHNYLKSKYVKDSDYLVYYGNSNNFKVNKYYSSGGAYYSVEALLPEIDTSLNMNKYHFNREIDFRDFMRMMISQVAGDDCNLPILNGTIFFIHCPNESWEQFHFDEIIYADNFYLTPTIDIIKADEKEKYHKREILVCKYSRKNGFAIENAVKVRESLNCK</sequence>
<dbReference type="AlphaFoldDB" id="A0A3E1Y7X5"/>
<organism evidence="1 2">
    <name type="scientific">Chitinophaga silvatica</name>
    <dbReference type="NCBI Taxonomy" id="2282649"/>
    <lineage>
        <taxon>Bacteria</taxon>
        <taxon>Pseudomonadati</taxon>
        <taxon>Bacteroidota</taxon>
        <taxon>Chitinophagia</taxon>
        <taxon>Chitinophagales</taxon>
        <taxon>Chitinophagaceae</taxon>
        <taxon>Chitinophaga</taxon>
    </lineage>
</organism>
<comment type="caution">
    <text evidence="1">The sequence shown here is derived from an EMBL/GenBank/DDBJ whole genome shotgun (WGS) entry which is preliminary data.</text>
</comment>
<dbReference type="EMBL" id="QPMM01000009">
    <property type="protein sequence ID" value="RFS21190.1"/>
    <property type="molecule type" value="Genomic_DNA"/>
</dbReference>
<gene>
    <name evidence="1" type="ORF">DVR12_17810</name>
</gene>
<reference evidence="1 2" key="1">
    <citation type="submission" date="2018-07" db="EMBL/GenBank/DDBJ databases">
        <title>Chitinophaga K2CV101002-2 sp. nov., isolated from a monsoon evergreen broad-leaved forest soil.</title>
        <authorList>
            <person name="Lv Y."/>
        </authorList>
    </citation>
    <scope>NUCLEOTIDE SEQUENCE [LARGE SCALE GENOMIC DNA]</scope>
    <source>
        <strain evidence="1 2">GDMCC 1.1288</strain>
    </source>
</reference>
<proteinExistence type="predicted"/>
<accession>A0A3E1Y7X5</accession>
<evidence type="ECO:0000313" key="1">
    <source>
        <dbReference type="EMBL" id="RFS21190.1"/>
    </source>
</evidence>
<keyword evidence="2" id="KW-1185">Reference proteome</keyword>
<dbReference type="Proteomes" id="UP000260644">
    <property type="component" value="Unassembled WGS sequence"/>
</dbReference>
<name>A0A3E1Y7X5_9BACT</name>
<protein>
    <submittedName>
        <fullName evidence="1">Uncharacterized protein</fullName>
    </submittedName>
</protein>
<evidence type="ECO:0000313" key="2">
    <source>
        <dbReference type="Proteomes" id="UP000260644"/>
    </source>
</evidence>